<dbReference type="Pfam" id="PF00172">
    <property type="entry name" value="Zn_clus"/>
    <property type="match status" value="1"/>
</dbReference>
<proteinExistence type="predicted"/>
<dbReference type="SUPFAM" id="SSF57701">
    <property type="entry name" value="Zn2/Cys6 DNA-binding domain"/>
    <property type="match status" value="1"/>
</dbReference>
<accession>A0A6A6JD54</accession>
<feature type="domain" description="Zn(2)-C6 fungal-type" evidence="3">
    <location>
        <begin position="6"/>
        <end position="36"/>
    </location>
</feature>
<keyword evidence="1" id="KW-0539">Nucleus</keyword>
<feature type="compositionally biased region" description="Low complexity" evidence="2">
    <location>
        <begin position="64"/>
        <end position="80"/>
    </location>
</feature>
<dbReference type="GeneID" id="54548979"/>
<organism evidence="4 5">
    <name type="scientific">Westerdykella ornata</name>
    <dbReference type="NCBI Taxonomy" id="318751"/>
    <lineage>
        <taxon>Eukaryota</taxon>
        <taxon>Fungi</taxon>
        <taxon>Dikarya</taxon>
        <taxon>Ascomycota</taxon>
        <taxon>Pezizomycotina</taxon>
        <taxon>Dothideomycetes</taxon>
        <taxon>Pleosporomycetidae</taxon>
        <taxon>Pleosporales</taxon>
        <taxon>Sporormiaceae</taxon>
        <taxon>Westerdykella</taxon>
    </lineage>
</organism>
<keyword evidence="5" id="KW-1185">Reference proteome</keyword>
<reference evidence="4" key="1">
    <citation type="journal article" date="2020" name="Stud. Mycol.">
        <title>101 Dothideomycetes genomes: a test case for predicting lifestyles and emergence of pathogens.</title>
        <authorList>
            <person name="Haridas S."/>
            <person name="Albert R."/>
            <person name="Binder M."/>
            <person name="Bloem J."/>
            <person name="Labutti K."/>
            <person name="Salamov A."/>
            <person name="Andreopoulos B."/>
            <person name="Baker S."/>
            <person name="Barry K."/>
            <person name="Bills G."/>
            <person name="Bluhm B."/>
            <person name="Cannon C."/>
            <person name="Castanera R."/>
            <person name="Culley D."/>
            <person name="Daum C."/>
            <person name="Ezra D."/>
            <person name="Gonzalez J."/>
            <person name="Henrissat B."/>
            <person name="Kuo A."/>
            <person name="Liang C."/>
            <person name="Lipzen A."/>
            <person name="Lutzoni F."/>
            <person name="Magnuson J."/>
            <person name="Mondo S."/>
            <person name="Nolan M."/>
            <person name="Ohm R."/>
            <person name="Pangilinan J."/>
            <person name="Park H.-J."/>
            <person name="Ramirez L."/>
            <person name="Alfaro M."/>
            <person name="Sun H."/>
            <person name="Tritt A."/>
            <person name="Yoshinaga Y."/>
            <person name="Zwiers L.-H."/>
            <person name="Turgeon B."/>
            <person name="Goodwin S."/>
            <person name="Spatafora J."/>
            <person name="Crous P."/>
            <person name="Grigoriev I."/>
        </authorList>
    </citation>
    <scope>NUCLEOTIDE SEQUENCE</scope>
    <source>
        <strain evidence="4">CBS 379.55</strain>
    </source>
</reference>
<dbReference type="InterPro" id="IPR053178">
    <property type="entry name" value="Osmoadaptation_assoc"/>
</dbReference>
<dbReference type="PANTHER" id="PTHR38111">
    <property type="entry name" value="ZN(2)-C6 FUNGAL-TYPE DOMAIN-CONTAINING PROTEIN-RELATED"/>
    <property type="match status" value="1"/>
</dbReference>
<evidence type="ECO:0000256" key="1">
    <source>
        <dbReference type="ARBA" id="ARBA00023242"/>
    </source>
</evidence>
<dbReference type="CDD" id="cd00067">
    <property type="entry name" value="GAL4"/>
    <property type="match status" value="1"/>
</dbReference>
<dbReference type="GO" id="GO:0008270">
    <property type="term" value="F:zinc ion binding"/>
    <property type="evidence" value="ECO:0007669"/>
    <property type="project" value="InterPro"/>
</dbReference>
<dbReference type="EMBL" id="ML986503">
    <property type="protein sequence ID" value="KAF2274362.1"/>
    <property type="molecule type" value="Genomic_DNA"/>
</dbReference>
<dbReference type="PROSITE" id="PS50048">
    <property type="entry name" value="ZN2_CY6_FUNGAL_2"/>
    <property type="match status" value="1"/>
</dbReference>
<dbReference type="GO" id="GO:0000981">
    <property type="term" value="F:DNA-binding transcription factor activity, RNA polymerase II-specific"/>
    <property type="evidence" value="ECO:0007669"/>
    <property type="project" value="InterPro"/>
</dbReference>
<dbReference type="OrthoDB" id="5126878at2759"/>
<feature type="region of interest" description="Disordered" evidence="2">
    <location>
        <begin position="110"/>
        <end position="136"/>
    </location>
</feature>
<evidence type="ECO:0000256" key="2">
    <source>
        <dbReference type="SAM" id="MobiDB-lite"/>
    </source>
</evidence>
<name>A0A6A6JD54_WESOR</name>
<feature type="region of interest" description="Disordered" evidence="2">
    <location>
        <begin position="55"/>
        <end position="88"/>
    </location>
</feature>
<protein>
    <recommendedName>
        <fullName evidence="3">Zn(2)-C6 fungal-type domain-containing protein</fullName>
    </recommendedName>
</protein>
<evidence type="ECO:0000259" key="3">
    <source>
        <dbReference type="PROSITE" id="PS50048"/>
    </source>
</evidence>
<dbReference type="InterPro" id="IPR036864">
    <property type="entry name" value="Zn2-C6_fun-type_DNA-bd_sf"/>
</dbReference>
<evidence type="ECO:0000313" key="4">
    <source>
        <dbReference type="EMBL" id="KAF2274362.1"/>
    </source>
</evidence>
<dbReference type="PANTHER" id="PTHR38111:SF2">
    <property type="entry name" value="FINGER DOMAIN PROTEIN, PUTATIVE (AFU_ORTHOLOGUE AFUA_1G01560)-RELATED"/>
    <property type="match status" value="1"/>
</dbReference>
<dbReference type="Proteomes" id="UP000800097">
    <property type="component" value="Unassembled WGS sequence"/>
</dbReference>
<dbReference type="RefSeq" id="XP_033651901.1">
    <property type="nucleotide sequence ID" value="XM_033795804.1"/>
</dbReference>
<dbReference type="Gene3D" id="4.10.240.10">
    <property type="entry name" value="Zn(2)-C6 fungal-type DNA-binding domain"/>
    <property type="match status" value="1"/>
</dbReference>
<evidence type="ECO:0000313" key="5">
    <source>
        <dbReference type="Proteomes" id="UP000800097"/>
    </source>
</evidence>
<dbReference type="InterPro" id="IPR001138">
    <property type="entry name" value="Zn2Cys6_DnaBD"/>
</dbReference>
<gene>
    <name evidence="4" type="ORF">EI97DRAFT_381469</name>
</gene>
<sequence>MTQVGKCDICRMRKVKCDEAKPGCGPCRKKNRPCTYTYGRATLFIRENPTRFSSHVGRGILPVSSSSSRSTSPHYDSDSSNDSPQGLQLTSLKELGSGHGVFQIFTLTRQRPKKERHLQSSKQRARSTPAVPTVPSHFPLENPLAARCASMFGPRTWEQDSRALFGSWMEAIPSRIGSSPVLDTAVEFVVNSFATYRDRTYSTQRAALLSRSRALKTLRQAVERYQGGPSYDLVLAIKLHSFAEIFVTAETYTWTTHCIGLSRLLNIGSTRGLDMKYHWSLMDSIYLDEVAEALFNGRPSFFDTSSNLTMTGGSALFSVACPGYQLEVVAIMHCTIQIPRLACLVRQSILQPESTHILTSALSLANSIWAHLPTNKIEHLLATQVTPITNPPAPEIGDIVADTLHFKDLKQLLLCIRYWSLLIHISALVQNLWSHFPVASASAALPDLHTVENAEIQAAKSMVRCLSYSGLFSNSLPLVPLRVLGPLALSVGPWYRLVKRQTQELETLEEDTLQYASVSEDLEKANRMMDWVIEQCNRVHDAWNVGRADRTRFETVIPWMAGEELPDWIPNKVSWEEARLQMRRQGVDR</sequence>
<dbReference type="AlphaFoldDB" id="A0A6A6JD54"/>